<keyword evidence="2" id="KW-1185">Reference proteome</keyword>
<dbReference type="Pfam" id="PF23562">
    <property type="entry name" value="AMP-binding_C_3"/>
    <property type="match status" value="1"/>
</dbReference>
<organism evidence="1 2">
    <name type="scientific">Seiridium cardinale</name>
    <dbReference type="NCBI Taxonomy" id="138064"/>
    <lineage>
        <taxon>Eukaryota</taxon>
        <taxon>Fungi</taxon>
        <taxon>Dikarya</taxon>
        <taxon>Ascomycota</taxon>
        <taxon>Pezizomycotina</taxon>
        <taxon>Sordariomycetes</taxon>
        <taxon>Xylariomycetidae</taxon>
        <taxon>Amphisphaeriales</taxon>
        <taxon>Sporocadaceae</taxon>
        <taxon>Seiridium</taxon>
    </lineage>
</organism>
<dbReference type="EMBL" id="JARVKM010000047">
    <property type="protein sequence ID" value="KAK9773758.1"/>
    <property type="molecule type" value="Genomic_DNA"/>
</dbReference>
<proteinExistence type="predicted"/>
<reference evidence="1 2" key="1">
    <citation type="submission" date="2024-02" db="EMBL/GenBank/DDBJ databases">
        <title>First draft genome assembly of two strains of Seiridium cardinale.</title>
        <authorList>
            <person name="Emiliani G."/>
            <person name="Scali E."/>
        </authorList>
    </citation>
    <scope>NUCLEOTIDE SEQUENCE [LARGE SCALE GENOMIC DNA]</scope>
    <source>
        <strain evidence="1 2">BM-138-000479</strain>
    </source>
</reference>
<dbReference type="Proteomes" id="UP001465668">
    <property type="component" value="Unassembled WGS sequence"/>
</dbReference>
<protein>
    <submittedName>
        <fullName evidence="1">AMP-dependent synthetase/ligase domain-containing protein</fullName>
    </submittedName>
</protein>
<name>A0ABR2XIZ9_9PEZI</name>
<evidence type="ECO:0000313" key="1">
    <source>
        <dbReference type="EMBL" id="KAK9773758.1"/>
    </source>
</evidence>
<comment type="caution">
    <text evidence="1">The sequence shown here is derived from an EMBL/GenBank/DDBJ whole genome shotgun (WGS) entry which is preliminary data.</text>
</comment>
<evidence type="ECO:0000313" key="2">
    <source>
        <dbReference type="Proteomes" id="UP001465668"/>
    </source>
</evidence>
<sequence length="193" mass="20930">MESALSSDVRITEALVGGEGRPTPVIILQFAESIERPSEEELWTIVRTLNEKFSAEIHIPRENILVANPGRPLRKLGKGTLDRRAILADYEKDISGVYDIPNGINGSGPFAVPELAGGNDPIGTPAQPTGAEARRTIAVSALLAEHVLTVQAAAEREMEILIAHGDGWAEVIFEQFDIEPDSSLEIGVGWRDR</sequence>
<gene>
    <name evidence="1" type="ORF">SCAR479_09399</name>
</gene>
<accession>A0ABR2XIZ9</accession>